<comment type="caution">
    <text evidence="2">The sequence shown here is derived from an EMBL/GenBank/DDBJ whole genome shotgun (WGS) entry which is preliminary data.</text>
</comment>
<keyword evidence="1" id="KW-0732">Signal</keyword>
<dbReference type="GO" id="GO:0005975">
    <property type="term" value="P:carbohydrate metabolic process"/>
    <property type="evidence" value="ECO:0007669"/>
    <property type="project" value="InterPro"/>
</dbReference>
<sequence>MIYFGLTWLQVLLHGDHMAVSWDNIGIPLFSKVLQFCPDDFLDAEDVISLATELYDALHGDACKLLEVWARVVSDFFEDCTKKLHMLEKQTTDTWKLLAKKLAFCLEDVIFVARLAHEILARGENNSRSFLLSLYKHCIKCVRTTLIVMNAK</sequence>
<proteinExistence type="predicted"/>
<dbReference type="EMBL" id="NMUH01000836">
    <property type="protein sequence ID" value="MQL85556.1"/>
    <property type="molecule type" value="Genomic_DNA"/>
</dbReference>
<gene>
    <name evidence="2" type="ORF">Taro_018091</name>
</gene>
<protein>
    <submittedName>
        <fullName evidence="2">Uncharacterized protein</fullName>
    </submittedName>
</protein>
<evidence type="ECO:0000313" key="3">
    <source>
        <dbReference type="Proteomes" id="UP000652761"/>
    </source>
</evidence>
<dbReference type="OrthoDB" id="192608at2759"/>
<accession>A0A843USZ6</accession>
<feature type="chain" id="PRO_5032824475" evidence="1">
    <location>
        <begin position="22"/>
        <end position="152"/>
    </location>
</feature>
<dbReference type="Proteomes" id="UP000652761">
    <property type="component" value="Unassembled WGS sequence"/>
</dbReference>
<feature type="signal peptide" evidence="1">
    <location>
        <begin position="1"/>
        <end position="21"/>
    </location>
</feature>
<dbReference type="PANTHER" id="PTHR46975">
    <property type="entry name" value="PROTEIN SWEETIE"/>
    <property type="match status" value="1"/>
</dbReference>
<reference evidence="2" key="1">
    <citation type="submission" date="2017-07" db="EMBL/GenBank/DDBJ databases">
        <title>Taro Niue Genome Assembly and Annotation.</title>
        <authorList>
            <person name="Atibalentja N."/>
            <person name="Keating K."/>
            <person name="Fields C.J."/>
        </authorList>
    </citation>
    <scope>NUCLEOTIDE SEQUENCE</scope>
    <source>
        <strain evidence="2">Niue_2</strain>
        <tissue evidence="2">Leaf</tissue>
    </source>
</reference>
<organism evidence="2 3">
    <name type="scientific">Colocasia esculenta</name>
    <name type="common">Wild taro</name>
    <name type="synonym">Arum esculentum</name>
    <dbReference type="NCBI Taxonomy" id="4460"/>
    <lineage>
        <taxon>Eukaryota</taxon>
        <taxon>Viridiplantae</taxon>
        <taxon>Streptophyta</taxon>
        <taxon>Embryophyta</taxon>
        <taxon>Tracheophyta</taxon>
        <taxon>Spermatophyta</taxon>
        <taxon>Magnoliopsida</taxon>
        <taxon>Liliopsida</taxon>
        <taxon>Araceae</taxon>
        <taxon>Aroideae</taxon>
        <taxon>Colocasieae</taxon>
        <taxon>Colocasia</taxon>
    </lineage>
</organism>
<feature type="non-terminal residue" evidence="2">
    <location>
        <position position="1"/>
    </location>
</feature>
<dbReference type="AlphaFoldDB" id="A0A843USZ6"/>
<dbReference type="PANTHER" id="PTHR46975:SF2">
    <property type="entry name" value="PROTEIN SWEETIE"/>
    <property type="match status" value="1"/>
</dbReference>
<evidence type="ECO:0000256" key="1">
    <source>
        <dbReference type="SAM" id="SignalP"/>
    </source>
</evidence>
<keyword evidence="3" id="KW-1185">Reference proteome</keyword>
<name>A0A843USZ6_COLES</name>
<dbReference type="InterPro" id="IPR044218">
    <property type="entry name" value="SWEETIE"/>
</dbReference>
<evidence type="ECO:0000313" key="2">
    <source>
        <dbReference type="EMBL" id="MQL85556.1"/>
    </source>
</evidence>